<dbReference type="Proteomes" id="UP001165740">
    <property type="component" value="Chromosome 12"/>
</dbReference>
<proteinExistence type="predicted"/>
<evidence type="ECO:0000313" key="1">
    <source>
        <dbReference type="Proteomes" id="UP001165740"/>
    </source>
</evidence>
<dbReference type="KEGG" id="bgt:106051539"/>
<organism evidence="1 2">
    <name type="scientific">Biomphalaria glabrata</name>
    <name type="common">Bloodfluke planorb</name>
    <name type="synonym">Freshwater snail</name>
    <dbReference type="NCBI Taxonomy" id="6526"/>
    <lineage>
        <taxon>Eukaryota</taxon>
        <taxon>Metazoa</taxon>
        <taxon>Spiralia</taxon>
        <taxon>Lophotrochozoa</taxon>
        <taxon>Mollusca</taxon>
        <taxon>Gastropoda</taxon>
        <taxon>Heterobranchia</taxon>
        <taxon>Euthyneura</taxon>
        <taxon>Panpulmonata</taxon>
        <taxon>Hygrophila</taxon>
        <taxon>Lymnaeoidea</taxon>
        <taxon>Planorbidae</taxon>
        <taxon>Biomphalaria</taxon>
    </lineage>
</organism>
<name>A0A9U8DUS6_BIOGL</name>
<dbReference type="SUPFAM" id="SSF56784">
    <property type="entry name" value="HAD-like"/>
    <property type="match status" value="1"/>
</dbReference>
<evidence type="ECO:0000313" key="2">
    <source>
        <dbReference type="RefSeq" id="XP_013062176.2"/>
    </source>
</evidence>
<protein>
    <submittedName>
        <fullName evidence="2">Uncharacterized protein LOC106051539</fullName>
    </submittedName>
</protein>
<keyword evidence="1" id="KW-1185">Reference proteome</keyword>
<reference evidence="2" key="1">
    <citation type="submission" date="2025-08" db="UniProtKB">
        <authorList>
            <consortium name="RefSeq"/>
        </authorList>
    </citation>
    <scope>IDENTIFICATION</scope>
</reference>
<dbReference type="InterPro" id="IPR036412">
    <property type="entry name" value="HAD-like_sf"/>
</dbReference>
<dbReference type="Gene3D" id="3.40.50.1000">
    <property type="entry name" value="HAD superfamily/HAD-like"/>
    <property type="match status" value="1"/>
</dbReference>
<dbReference type="OrthoDB" id="10054414at2759"/>
<dbReference type="RefSeq" id="XP_013062176.2">
    <property type="nucleotide sequence ID" value="XM_013206722.2"/>
</dbReference>
<sequence length="217" mass="24484">MCCVSLRCRRKMACSGSKPSKQVKARLDSFVLALTKKGIKLLAMDFDKTLIDIHSGGTWTESVDKLVPHVRPCMRDLLEGAVNKGIFVAIVTYHRQGWLIKDLLHKVLPKKVANKIYVQGNTSDFMQRQRSLTSGSSDSIAGRYLMPELNGKEAHITAVLEEIQKEHHVSLKKDEILLMDDDMTNVRIACNNGHYAMLVQPYVDYPTFSSFETMLVL</sequence>
<gene>
    <name evidence="2" type="primary">LOC106051539</name>
</gene>
<dbReference type="InterPro" id="IPR023214">
    <property type="entry name" value="HAD_sf"/>
</dbReference>
<dbReference type="OMA" id="IYVQANT"/>
<dbReference type="GeneID" id="106051539"/>
<dbReference type="AlphaFoldDB" id="A0A9U8DUS6"/>
<accession>A0A9U8DUS6</accession>